<evidence type="ECO:0000313" key="4">
    <source>
        <dbReference type="Proteomes" id="UP000664167"/>
    </source>
</evidence>
<protein>
    <recommendedName>
        <fullName evidence="5">Secreted protein</fullName>
    </recommendedName>
</protein>
<reference evidence="3" key="1">
    <citation type="submission" date="2021-03" db="EMBL/GenBank/DDBJ databases">
        <title>Streptomyces poriferae sp. nov., a novel marine sponge-derived Actinobacteria species with anti-MRSA activity.</title>
        <authorList>
            <person name="Sandoval-Powers M."/>
            <person name="Kralova S."/>
            <person name="Nguyen G.-S."/>
            <person name="Fawwal D."/>
            <person name="Degnes K."/>
            <person name="Klinkenberg G."/>
            <person name="Sletta H."/>
            <person name="Wentzel A."/>
            <person name="Liles M.R."/>
        </authorList>
    </citation>
    <scope>NUCLEOTIDE SEQUENCE</scope>
    <source>
        <strain evidence="3">DSM 41794</strain>
    </source>
</reference>
<dbReference type="Pfam" id="PF18986">
    <property type="entry name" value="DUF5719"/>
    <property type="match status" value="1"/>
</dbReference>
<dbReference type="AlphaFoldDB" id="A0A939FER2"/>
<feature type="compositionally biased region" description="Low complexity" evidence="1">
    <location>
        <begin position="102"/>
        <end position="111"/>
    </location>
</feature>
<dbReference type="Proteomes" id="UP000664167">
    <property type="component" value="Unassembled WGS sequence"/>
</dbReference>
<dbReference type="InterPro" id="IPR043777">
    <property type="entry name" value="DUF5719"/>
</dbReference>
<evidence type="ECO:0000313" key="3">
    <source>
        <dbReference type="EMBL" id="MBO0515685.1"/>
    </source>
</evidence>
<feature type="chain" id="PRO_5039488468" description="Secreted protein" evidence="2">
    <location>
        <begin position="26"/>
        <end position="492"/>
    </location>
</feature>
<gene>
    <name evidence="3" type="ORF">J0695_28435</name>
</gene>
<dbReference type="EMBL" id="JAFLRJ010000316">
    <property type="protein sequence ID" value="MBO0515685.1"/>
    <property type="molecule type" value="Genomic_DNA"/>
</dbReference>
<name>A0A939FER2_9ACTN</name>
<sequence length="492" mass="48735">MNRSTLSLAAAVAALAAVTGLAALAAPGGSTAAEAKAPARLPVERTSLLCPAPSQSDLAETTYTSFTPASTGGGTASGKAQLLPSATAKKKTDKPVVSLTQTGKPATGTASGGAAPALIGSADGALAPGWTAQQTTAVTVGGARGLLGTDCTAPDTDFWFPGTSTEADRQDYVHLTNPDDSAAVADIELYGKDGRIASDVGEGITIPAHGSVPVLLSTLIPAKTPGLTVHVSTRSGRVGAVVQSMDDKLGSDWLPASAAAARKQVLPGIPADATDVQLVAYAPGSDDADLKIQLAGADGTIIPAGFETLHVKAGMTAAVDLKNVNRGVAGSLVLSPSGDGSSAPVVAALKVVRGKGTKQEVAFIPAAEPVGERATAADNRAKGSTLSLLAPEGAAKVKVTASAGSGGGTPVVKTYTIKAGTTLAVTPEAPSGLKGAYALTVEPEPGSGPVYASRTLEVPQGGVPMFTVQTLSDDRGTVAVPVADEDLSLLND</sequence>
<feature type="signal peptide" evidence="2">
    <location>
        <begin position="1"/>
        <end position="25"/>
    </location>
</feature>
<evidence type="ECO:0008006" key="5">
    <source>
        <dbReference type="Google" id="ProtNLM"/>
    </source>
</evidence>
<organism evidence="3 4">
    <name type="scientific">Streptomyces beijiangensis</name>
    <dbReference type="NCBI Taxonomy" id="163361"/>
    <lineage>
        <taxon>Bacteria</taxon>
        <taxon>Bacillati</taxon>
        <taxon>Actinomycetota</taxon>
        <taxon>Actinomycetes</taxon>
        <taxon>Kitasatosporales</taxon>
        <taxon>Streptomycetaceae</taxon>
        <taxon>Streptomyces</taxon>
    </lineage>
</organism>
<dbReference type="RefSeq" id="WP_206966723.1">
    <property type="nucleotide sequence ID" value="NZ_BAAAJJ010000001.1"/>
</dbReference>
<evidence type="ECO:0000256" key="1">
    <source>
        <dbReference type="SAM" id="MobiDB-lite"/>
    </source>
</evidence>
<keyword evidence="4" id="KW-1185">Reference proteome</keyword>
<evidence type="ECO:0000256" key="2">
    <source>
        <dbReference type="SAM" id="SignalP"/>
    </source>
</evidence>
<keyword evidence="2" id="KW-0732">Signal</keyword>
<comment type="caution">
    <text evidence="3">The sequence shown here is derived from an EMBL/GenBank/DDBJ whole genome shotgun (WGS) entry which is preliminary data.</text>
</comment>
<accession>A0A939FER2</accession>
<feature type="region of interest" description="Disordered" evidence="1">
    <location>
        <begin position="86"/>
        <end position="111"/>
    </location>
</feature>
<proteinExistence type="predicted"/>